<gene>
    <name evidence="2" type="ORF">FG476_04270</name>
</gene>
<reference evidence="2" key="2">
    <citation type="journal article" date="2020" name="Appl. Environ. Microbiol.">
        <title>Multiple intercontinental introductions associated with the emergence of a plant pathogen in Europe.</title>
        <authorList>
            <person name="Landa B.B."/>
            <person name="Castillo A.I."/>
            <person name="Giampetruzzi A."/>
            <person name="Kahn A."/>
            <person name="Roman-Ecija M."/>
            <person name="Velasco-Amo M.P."/>
            <person name="Navas-Cortes J.A."/>
            <person name="Marco-Noales E."/>
            <person name="Barbe S."/>
            <person name="Moralejo E."/>
            <person name="Coletta-Filho H.D."/>
            <person name="Saldarelli P."/>
            <person name="Saponari M."/>
            <person name="Almeida R.P.P."/>
        </authorList>
    </citation>
    <scope>NUCLEOTIDE SEQUENCE</scope>
    <source>
        <strain evidence="2">XYL1981</strain>
    </source>
</reference>
<name>A0A9Q4MJ15_XYLFS</name>
<dbReference type="AlphaFoldDB" id="A0A9Q4MJ15"/>
<feature type="chain" id="PRO_5040449732" evidence="1">
    <location>
        <begin position="23"/>
        <end position="78"/>
    </location>
</feature>
<dbReference type="RefSeq" id="WP_038211484.1">
    <property type="nucleotide sequence ID" value="NZ_CP047134.1"/>
</dbReference>
<dbReference type="Proteomes" id="UP000474061">
    <property type="component" value="Unassembled WGS sequence"/>
</dbReference>
<reference evidence="2" key="1">
    <citation type="submission" date="2019-05" db="EMBL/GenBank/DDBJ databases">
        <authorList>
            <person name="Castillo A."/>
            <person name="Giampetruzzi A."/>
            <person name="Landa B."/>
            <person name="Saponari M."/>
            <person name="Almeida R.P.P."/>
            <person name="Moralejo E."/>
            <person name="Marco-Noales E."/>
            <person name="Velasco-Amo M.P."/>
            <person name="Roman-Ecija M."/>
            <person name="Navarro I."/>
            <person name="Monterde A."/>
            <person name="Barbe S."/>
        </authorList>
    </citation>
    <scope>NUCLEOTIDE SEQUENCE</scope>
    <source>
        <strain evidence="2">XYL1981</strain>
    </source>
</reference>
<keyword evidence="1" id="KW-0732">Signal</keyword>
<feature type="signal peptide" evidence="1">
    <location>
        <begin position="1"/>
        <end position="22"/>
    </location>
</feature>
<dbReference type="EMBL" id="VDCJ01000336">
    <property type="protein sequence ID" value="MRU23313.1"/>
    <property type="molecule type" value="Genomic_DNA"/>
</dbReference>
<sequence length="78" mass="8680">MKRNVMLLLITTLTMISLGVLAGCKKENHSWQDQDQPIKSVKWFKKHNAERKAQLAACRSNPSKLAITPNCANASDAD</sequence>
<accession>A0A9Q4MJ15</accession>
<proteinExistence type="predicted"/>
<evidence type="ECO:0000313" key="2">
    <source>
        <dbReference type="EMBL" id="MRU23313.1"/>
    </source>
</evidence>
<evidence type="ECO:0000256" key="1">
    <source>
        <dbReference type="SAM" id="SignalP"/>
    </source>
</evidence>
<comment type="caution">
    <text evidence="2">The sequence shown here is derived from an EMBL/GenBank/DDBJ whole genome shotgun (WGS) entry which is preliminary data.</text>
</comment>
<protein>
    <submittedName>
        <fullName evidence="2">Plasmid protein</fullName>
    </submittedName>
</protein>
<dbReference type="InterPro" id="IPR047937">
    <property type="entry name" value="Eex_IncN-like"/>
</dbReference>
<dbReference type="NCBIfam" id="NF033894">
    <property type="entry name" value="Eex_IncN"/>
    <property type="match status" value="1"/>
</dbReference>
<dbReference type="PROSITE" id="PS51257">
    <property type="entry name" value="PROKAR_LIPOPROTEIN"/>
    <property type="match status" value="1"/>
</dbReference>
<organism evidence="2 3">
    <name type="scientific">Xylella fastidiosa subsp. multiplex</name>
    <dbReference type="NCBI Taxonomy" id="644357"/>
    <lineage>
        <taxon>Bacteria</taxon>
        <taxon>Pseudomonadati</taxon>
        <taxon>Pseudomonadota</taxon>
        <taxon>Gammaproteobacteria</taxon>
        <taxon>Lysobacterales</taxon>
        <taxon>Lysobacteraceae</taxon>
        <taxon>Xylella</taxon>
    </lineage>
</organism>
<evidence type="ECO:0000313" key="3">
    <source>
        <dbReference type="Proteomes" id="UP000474061"/>
    </source>
</evidence>